<evidence type="ECO:0000256" key="1">
    <source>
        <dbReference type="PROSITE-ProRule" id="PRU00042"/>
    </source>
</evidence>
<evidence type="ECO:0000313" key="3">
    <source>
        <dbReference type="EMBL" id="KFM75046.1"/>
    </source>
</evidence>
<dbReference type="EMBL" id="KK119202">
    <property type="protein sequence ID" value="KFM75046.1"/>
    <property type="molecule type" value="Genomic_DNA"/>
</dbReference>
<dbReference type="Pfam" id="PF12874">
    <property type="entry name" value="zf-met"/>
    <property type="match status" value="1"/>
</dbReference>
<feature type="non-terminal residue" evidence="3">
    <location>
        <position position="50"/>
    </location>
</feature>
<dbReference type="GO" id="GO:0008270">
    <property type="term" value="F:zinc ion binding"/>
    <property type="evidence" value="ECO:0007669"/>
    <property type="project" value="UniProtKB-KW"/>
</dbReference>
<evidence type="ECO:0000259" key="2">
    <source>
        <dbReference type="PROSITE" id="PS50157"/>
    </source>
</evidence>
<proteinExistence type="predicted"/>
<dbReference type="Gene3D" id="3.30.160.60">
    <property type="entry name" value="Classic Zinc Finger"/>
    <property type="match status" value="1"/>
</dbReference>
<sequence>MHLNARGFTCECCRKSYSSKLSLLAHTRSNHLKKFICCKCFRSFNYRKLR</sequence>
<dbReference type="InterPro" id="IPR013087">
    <property type="entry name" value="Znf_C2H2_type"/>
</dbReference>
<dbReference type="PROSITE" id="PS50157">
    <property type="entry name" value="ZINC_FINGER_C2H2_2"/>
    <property type="match status" value="1"/>
</dbReference>
<gene>
    <name evidence="3" type="ORF">X975_08355</name>
</gene>
<dbReference type="PROSITE" id="PS00028">
    <property type="entry name" value="ZINC_FINGER_C2H2_1"/>
    <property type="match status" value="1"/>
</dbReference>
<dbReference type="Proteomes" id="UP000054359">
    <property type="component" value="Unassembled WGS sequence"/>
</dbReference>
<evidence type="ECO:0000313" key="4">
    <source>
        <dbReference type="Proteomes" id="UP000054359"/>
    </source>
</evidence>
<keyword evidence="1" id="KW-0862">Zinc</keyword>
<organism evidence="3 4">
    <name type="scientific">Stegodyphus mimosarum</name>
    <name type="common">African social velvet spider</name>
    <dbReference type="NCBI Taxonomy" id="407821"/>
    <lineage>
        <taxon>Eukaryota</taxon>
        <taxon>Metazoa</taxon>
        <taxon>Ecdysozoa</taxon>
        <taxon>Arthropoda</taxon>
        <taxon>Chelicerata</taxon>
        <taxon>Arachnida</taxon>
        <taxon>Araneae</taxon>
        <taxon>Araneomorphae</taxon>
        <taxon>Entelegynae</taxon>
        <taxon>Eresoidea</taxon>
        <taxon>Eresidae</taxon>
        <taxon>Stegodyphus</taxon>
    </lineage>
</organism>
<dbReference type="InterPro" id="IPR036236">
    <property type="entry name" value="Znf_C2H2_sf"/>
</dbReference>
<feature type="domain" description="C2H2-type" evidence="2">
    <location>
        <begin position="8"/>
        <end position="31"/>
    </location>
</feature>
<keyword evidence="1" id="KW-0479">Metal-binding</keyword>
<accession>A0A087UCF7</accession>
<keyword evidence="4" id="KW-1185">Reference proteome</keyword>
<reference evidence="3 4" key="1">
    <citation type="submission" date="2013-11" db="EMBL/GenBank/DDBJ databases">
        <title>Genome sequencing of Stegodyphus mimosarum.</title>
        <authorList>
            <person name="Bechsgaard J."/>
        </authorList>
    </citation>
    <scope>NUCLEOTIDE SEQUENCE [LARGE SCALE GENOMIC DNA]</scope>
</reference>
<name>A0A087UCF7_STEMI</name>
<keyword evidence="1" id="KW-0863">Zinc-finger</keyword>
<protein>
    <recommendedName>
        <fullName evidence="2">C2H2-type domain-containing protein</fullName>
    </recommendedName>
</protein>
<dbReference type="SUPFAM" id="SSF57667">
    <property type="entry name" value="beta-beta-alpha zinc fingers"/>
    <property type="match status" value="1"/>
</dbReference>
<dbReference type="AlphaFoldDB" id="A0A087UCF7"/>